<dbReference type="Proteomes" id="UP000193067">
    <property type="component" value="Unassembled WGS sequence"/>
</dbReference>
<feature type="compositionally biased region" description="Polar residues" evidence="1">
    <location>
        <begin position="163"/>
        <end position="177"/>
    </location>
</feature>
<evidence type="ECO:0000256" key="2">
    <source>
        <dbReference type="SAM" id="Phobius"/>
    </source>
</evidence>
<name>A0A1Y2ING9_TRAC3</name>
<sequence length="348" mass="35819">MVCTVIAPLVVSQMAAPHMRLMLEQPEGNKKPLDSSDCVCSTIPYSLLYACALCSDRKDLQISFGQYSGQLDCENTAPVGQYSGPTFGVDIPSWAYQQLTASDTFDVTKAKEVSGNSPPGIASPSPASTQVPQPTTQPSQEFPSSSGQPMTSSSPGGAPGAVNASSTNPLETGSPTATLGDGASSGEYTGAGASSTDRHPPPSGHEAVSAELGVTGSHVASPSSPGATFATSSPSALGATSSASRVGPIVGGVIGGIVIVILALVVALLLLRRRREHRYRQKQAELAQAAFEWDKRPGAYLTPASMGPDALEPATATTDDGASEAETLHGDDEFIEKKSALRGAHRYD</sequence>
<keyword evidence="2" id="KW-1133">Transmembrane helix</keyword>
<protein>
    <submittedName>
        <fullName evidence="3">Uncharacterized protein</fullName>
    </submittedName>
</protein>
<dbReference type="EMBL" id="KZ084109">
    <property type="protein sequence ID" value="OSD01791.1"/>
    <property type="molecule type" value="Genomic_DNA"/>
</dbReference>
<evidence type="ECO:0000313" key="4">
    <source>
        <dbReference type="Proteomes" id="UP000193067"/>
    </source>
</evidence>
<feature type="compositionally biased region" description="Low complexity" evidence="1">
    <location>
        <begin position="114"/>
        <end position="156"/>
    </location>
</feature>
<feature type="region of interest" description="Disordered" evidence="1">
    <location>
        <begin position="110"/>
        <end position="242"/>
    </location>
</feature>
<organism evidence="3 4">
    <name type="scientific">Trametes coccinea (strain BRFM310)</name>
    <name type="common">Pycnoporus coccineus</name>
    <dbReference type="NCBI Taxonomy" id="1353009"/>
    <lineage>
        <taxon>Eukaryota</taxon>
        <taxon>Fungi</taxon>
        <taxon>Dikarya</taxon>
        <taxon>Basidiomycota</taxon>
        <taxon>Agaricomycotina</taxon>
        <taxon>Agaricomycetes</taxon>
        <taxon>Polyporales</taxon>
        <taxon>Polyporaceae</taxon>
        <taxon>Trametes</taxon>
    </lineage>
</organism>
<reference evidence="3 4" key="1">
    <citation type="journal article" date="2015" name="Biotechnol. Biofuels">
        <title>Enhanced degradation of softwood versus hardwood by the white-rot fungus Pycnoporus coccineus.</title>
        <authorList>
            <person name="Couturier M."/>
            <person name="Navarro D."/>
            <person name="Chevret D."/>
            <person name="Henrissat B."/>
            <person name="Piumi F."/>
            <person name="Ruiz-Duenas F.J."/>
            <person name="Martinez A.T."/>
            <person name="Grigoriev I.V."/>
            <person name="Riley R."/>
            <person name="Lipzen A."/>
            <person name="Berrin J.G."/>
            <person name="Master E.R."/>
            <person name="Rosso M.N."/>
        </authorList>
    </citation>
    <scope>NUCLEOTIDE SEQUENCE [LARGE SCALE GENOMIC DNA]</scope>
    <source>
        <strain evidence="3 4">BRFM310</strain>
    </source>
</reference>
<dbReference type="AlphaFoldDB" id="A0A1Y2ING9"/>
<feature type="region of interest" description="Disordered" evidence="1">
    <location>
        <begin position="306"/>
        <end position="329"/>
    </location>
</feature>
<keyword evidence="2" id="KW-0472">Membrane</keyword>
<gene>
    <name evidence="3" type="ORF">PYCCODRAFT_474053</name>
</gene>
<proteinExistence type="predicted"/>
<accession>A0A1Y2ING9</accession>
<keyword evidence="4" id="KW-1185">Reference proteome</keyword>
<dbReference type="OrthoDB" id="2576311at2759"/>
<feature type="compositionally biased region" description="Polar residues" evidence="1">
    <location>
        <begin position="218"/>
        <end position="242"/>
    </location>
</feature>
<keyword evidence="2" id="KW-0812">Transmembrane</keyword>
<feature type="transmembrane region" description="Helical" evidence="2">
    <location>
        <begin position="249"/>
        <end position="271"/>
    </location>
</feature>
<evidence type="ECO:0000256" key="1">
    <source>
        <dbReference type="SAM" id="MobiDB-lite"/>
    </source>
</evidence>
<evidence type="ECO:0000313" key="3">
    <source>
        <dbReference type="EMBL" id="OSD01791.1"/>
    </source>
</evidence>